<keyword evidence="2" id="KW-0472">Membrane</keyword>
<comment type="caution">
    <text evidence="3">The sequence shown here is derived from an EMBL/GenBank/DDBJ whole genome shotgun (WGS) entry which is preliminary data.</text>
</comment>
<reference evidence="3" key="1">
    <citation type="submission" date="2021-02" db="EMBL/GenBank/DDBJ databases">
        <title>Psilocybe cubensis genome.</title>
        <authorList>
            <person name="Mckernan K.J."/>
            <person name="Crawford S."/>
            <person name="Trippe A."/>
            <person name="Kane L.T."/>
            <person name="Mclaughlin S."/>
        </authorList>
    </citation>
    <scope>NUCLEOTIDE SEQUENCE [LARGE SCALE GENOMIC DNA]</scope>
    <source>
        <strain evidence="3">MGC-MH-2018</strain>
    </source>
</reference>
<dbReference type="OrthoDB" id="3032457at2759"/>
<gene>
    <name evidence="3" type="ORF">JR316_009119</name>
</gene>
<feature type="transmembrane region" description="Helical" evidence="2">
    <location>
        <begin position="66"/>
        <end position="86"/>
    </location>
</feature>
<dbReference type="EMBL" id="JAFIQS010000009">
    <property type="protein sequence ID" value="KAG5165539.1"/>
    <property type="molecule type" value="Genomic_DNA"/>
</dbReference>
<sequence>MIVVTPDIESDAASTHTLVTPPKYQETPHHLPRIIYSSLLISTLAFVFAIVNYVTYYHYYDVPAGIVAPILAYVSTVPHHCAVILLNWLERHQSESIFPFAPASLRGILYSLVPISLWAASTTVSAINLHRDSASWSSCTYKPIQNANGTYSVFVDCDNIITYHPTIAHDYWCSFTSTLTSALELLLALIITSICFMHYRRRQKAVLPNNEPSSSPSSTPSESKVVSA</sequence>
<evidence type="ECO:0000256" key="2">
    <source>
        <dbReference type="SAM" id="Phobius"/>
    </source>
</evidence>
<protein>
    <submittedName>
        <fullName evidence="3">Uncharacterized protein</fullName>
    </submittedName>
</protein>
<accession>A0A8H7XU45</accession>
<organism evidence="3">
    <name type="scientific">Psilocybe cubensis</name>
    <name type="common">Psychedelic mushroom</name>
    <name type="synonym">Stropharia cubensis</name>
    <dbReference type="NCBI Taxonomy" id="181762"/>
    <lineage>
        <taxon>Eukaryota</taxon>
        <taxon>Fungi</taxon>
        <taxon>Dikarya</taxon>
        <taxon>Basidiomycota</taxon>
        <taxon>Agaricomycotina</taxon>
        <taxon>Agaricomycetes</taxon>
        <taxon>Agaricomycetidae</taxon>
        <taxon>Agaricales</taxon>
        <taxon>Agaricineae</taxon>
        <taxon>Strophariaceae</taxon>
        <taxon>Psilocybe</taxon>
    </lineage>
</organism>
<proteinExistence type="predicted"/>
<evidence type="ECO:0000256" key="1">
    <source>
        <dbReference type="SAM" id="MobiDB-lite"/>
    </source>
</evidence>
<name>A0A8H7XU45_PSICU</name>
<keyword evidence="2" id="KW-0812">Transmembrane</keyword>
<dbReference type="AlphaFoldDB" id="A0A8H7XU45"/>
<feature type="transmembrane region" description="Helical" evidence="2">
    <location>
        <begin position="107"/>
        <end position="127"/>
    </location>
</feature>
<feature type="transmembrane region" description="Helical" evidence="2">
    <location>
        <begin position="34"/>
        <end position="54"/>
    </location>
</feature>
<feature type="region of interest" description="Disordered" evidence="1">
    <location>
        <begin position="207"/>
        <end position="228"/>
    </location>
</feature>
<feature type="compositionally biased region" description="Low complexity" evidence="1">
    <location>
        <begin position="208"/>
        <end position="228"/>
    </location>
</feature>
<keyword evidence="2" id="KW-1133">Transmembrane helix</keyword>
<evidence type="ECO:0000313" key="3">
    <source>
        <dbReference type="EMBL" id="KAG5165539.1"/>
    </source>
</evidence>
<feature type="transmembrane region" description="Helical" evidence="2">
    <location>
        <begin position="179"/>
        <end position="199"/>
    </location>
</feature>